<dbReference type="EMBL" id="RQFK01000006">
    <property type="protein sequence ID" value="TGK89245.1"/>
    <property type="molecule type" value="Genomic_DNA"/>
</dbReference>
<protein>
    <submittedName>
        <fullName evidence="1">Uncharacterized protein</fullName>
    </submittedName>
</protein>
<proteinExistence type="predicted"/>
<reference evidence="1" key="1">
    <citation type="journal article" date="2019" name="PLoS Negl. Trop. Dis.">
        <title>Revisiting the worldwide diversity of Leptospira species in the environment.</title>
        <authorList>
            <person name="Vincent A.T."/>
            <person name="Schiettekatte O."/>
            <person name="Bourhy P."/>
            <person name="Veyrier F.J."/>
            <person name="Picardeau M."/>
        </authorList>
    </citation>
    <scope>NUCLEOTIDE SEQUENCE [LARGE SCALE GENOMIC DNA]</scope>
    <source>
        <strain evidence="1">201800287</strain>
    </source>
</reference>
<sequence length="181" mass="20390">MKEKTILILLLTLLNFCSKEKMNYEISETYKGLRSNAFSITPESINLSLNKQNSVYGIVMETGYPDAVVSLISLADGTTSLYFSNGGGMIGIGEHEKPKAKSIFFTNEANNYLPFTQQEKSNQFRLPEKNEVIFYFLTTNGIFSFADLEQNLGNEKSKLSNLFFIAHELITEARLVSDKNN</sequence>
<gene>
    <name evidence="1" type="ORF">EHQ24_00125</name>
</gene>
<dbReference type="RefSeq" id="WP_135599696.1">
    <property type="nucleotide sequence ID" value="NZ_RQFK01000006.1"/>
</dbReference>
<comment type="caution">
    <text evidence="1">The sequence shown here is derived from an EMBL/GenBank/DDBJ whole genome shotgun (WGS) entry which is preliminary data.</text>
</comment>
<evidence type="ECO:0000313" key="1">
    <source>
        <dbReference type="EMBL" id="TGK89245.1"/>
    </source>
</evidence>
<dbReference type="Proteomes" id="UP000298009">
    <property type="component" value="Unassembled WGS sequence"/>
</dbReference>
<accession>A0A4R9IKK1</accession>
<organism evidence="1 2">
    <name type="scientific">Leptospira noumeaensis</name>
    <dbReference type="NCBI Taxonomy" id="2484964"/>
    <lineage>
        <taxon>Bacteria</taxon>
        <taxon>Pseudomonadati</taxon>
        <taxon>Spirochaetota</taxon>
        <taxon>Spirochaetia</taxon>
        <taxon>Leptospirales</taxon>
        <taxon>Leptospiraceae</taxon>
        <taxon>Leptospira</taxon>
    </lineage>
</organism>
<dbReference type="OrthoDB" id="1361870at2"/>
<dbReference type="AlphaFoldDB" id="A0A4R9IKK1"/>
<evidence type="ECO:0000313" key="2">
    <source>
        <dbReference type="Proteomes" id="UP000298009"/>
    </source>
</evidence>
<name>A0A4R9IKK1_9LEPT</name>
<keyword evidence="2" id="KW-1185">Reference proteome</keyword>